<protein>
    <submittedName>
        <fullName evidence="2">Uncharacterized protein</fullName>
    </submittedName>
</protein>
<reference evidence="2 3" key="1">
    <citation type="journal article" date="2013" name="Front. Plant Sci.">
        <title>The Reference Genome of the Halophytic Plant Eutrema salsugineum.</title>
        <authorList>
            <person name="Yang R."/>
            <person name="Jarvis D.E."/>
            <person name="Chen H."/>
            <person name="Beilstein M.A."/>
            <person name="Grimwood J."/>
            <person name="Jenkins J."/>
            <person name="Shu S."/>
            <person name="Prochnik S."/>
            <person name="Xin M."/>
            <person name="Ma C."/>
            <person name="Schmutz J."/>
            <person name="Wing R.A."/>
            <person name="Mitchell-Olds T."/>
            <person name="Schumaker K.S."/>
            <person name="Wang X."/>
        </authorList>
    </citation>
    <scope>NUCLEOTIDE SEQUENCE [LARGE SCALE GENOMIC DNA]</scope>
</reference>
<dbReference type="KEGG" id="eus:EUTSA_v100007491m"/>
<name>V4L7R2_EUTSA</name>
<dbReference type="AlphaFoldDB" id="V4L7R2"/>
<feature type="compositionally biased region" description="Basic and acidic residues" evidence="1">
    <location>
        <begin position="148"/>
        <end position="165"/>
    </location>
</feature>
<organism evidence="2 3">
    <name type="scientific">Eutrema salsugineum</name>
    <name type="common">Saltwater cress</name>
    <name type="synonym">Sisymbrium salsugineum</name>
    <dbReference type="NCBI Taxonomy" id="72664"/>
    <lineage>
        <taxon>Eukaryota</taxon>
        <taxon>Viridiplantae</taxon>
        <taxon>Streptophyta</taxon>
        <taxon>Embryophyta</taxon>
        <taxon>Tracheophyta</taxon>
        <taxon>Spermatophyta</taxon>
        <taxon>Magnoliopsida</taxon>
        <taxon>eudicotyledons</taxon>
        <taxon>Gunneridae</taxon>
        <taxon>Pentapetalae</taxon>
        <taxon>rosids</taxon>
        <taxon>malvids</taxon>
        <taxon>Brassicales</taxon>
        <taxon>Brassicaceae</taxon>
        <taxon>Eutremeae</taxon>
        <taxon>Eutrema</taxon>
    </lineage>
</organism>
<keyword evidence="3" id="KW-1185">Reference proteome</keyword>
<accession>V4L7R2</accession>
<feature type="compositionally biased region" description="Basic and acidic residues" evidence="1">
    <location>
        <begin position="1"/>
        <end position="91"/>
    </location>
</feature>
<dbReference type="EMBL" id="KI517465">
    <property type="protein sequence ID" value="ESQ39679.1"/>
    <property type="molecule type" value="Genomic_DNA"/>
</dbReference>
<dbReference type="Proteomes" id="UP000030689">
    <property type="component" value="Unassembled WGS sequence"/>
</dbReference>
<feature type="non-terminal residue" evidence="2">
    <location>
        <position position="1"/>
    </location>
</feature>
<evidence type="ECO:0000313" key="3">
    <source>
        <dbReference type="Proteomes" id="UP000030689"/>
    </source>
</evidence>
<dbReference type="Gramene" id="ESQ39679">
    <property type="protein sequence ID" value="ESQ39679"/>
    <property type="gene ID" value="EUTSA_v100007491mg"/>
</dbReference>
<evidence type="ECO:0000256" key="1">
    <source>
        <dbReference type="SAM" id="MobiDB-lite"/>
    </source>
</evidence>
<dbReference type="eggNOG" id="ENOG502QSXD">
    <property type="taxonomic scope" value="Eukaryota"/>
</dbReference>
<gene>
    <name evidence="2" type="ORF">EUTSA_v100007491mg</name>
</gene>
<feature type="compositionally biased region" description="Basic and acidic residues" evidence="1">
    <location>
        <begin position="102"/>
        <end position="122"/>
    </location>
</feature>
<feature type="region of interest" description="Disordered" evidence="1">
    <location>
        <begin position="1"/>
        <end position="167"/>
    </location>
</feature>
<proteinExistence type="predicted"/>
<sequence length="277" mass="31449">EKGDGEKEKVNLEEGKKKDELKAESSKPDKVIEKDEKKTPPQESKDMIQSKPDDHRENSKVQEEGDGEKIKPALKKLDGGEAKTQKSDKNKLGKKVSFSEETIQKKPDDLKKDNATAKEIHESASPSKPKKTAPKESGSSKPKTFRLPRNETKKLGKRGQEDSTIDKLPTSLKKLELECFPDKKPPNWLNPKNLDSLEKLSIKGGNLSRISDEDPTAENNCRIQILRLKYLHEFKAEWKDLQAQFPKLKLLEKYQCPKVSFCPTDGKGVWRSQQCQD</sequence>
<evidence type="ECO:0000313" key="2">
    <source>
        <dbReference type="EMBL" id="ESQ39679.1"/>
    </source>
</evidence>